<evidence type="ECO:0000313" key="2">
    <source>
        <dbReference type="Proteomes" id="UP000574690"/>
    </source>
</evidence>
<protein>
    <submittedName>
        <fullName evidence="1">DNA helicase</fullName>
    </submittedName>
</protein>
<keyword evidence="1" id="KW-0067">ATP-binding</keyword>
<accession>A0A850C073</accession>
<dbReference type="Proteomes" id="UP000574690">
    <property type="component" value="Unassembled WGS sequence"/>
</dbReference>
<keyword evidence="1" id="KW-0347">Helicase</keyword>
<feature type="non-terminal residue" evidence="1">
    <location>
        <position position="160"/>
    </location>
</feature>
<gene>
    <name evidence="1" type="ORF">HOQ43_03755</name>
</gene>
<dbReference type="AlphaFoldDB" id="A0A850C073"/>
<keyword evidence="1" id="KW-0547">Nucleotide-binding</keyword>
<dbReference type="GO" id="GO:0004386">
    <property type="term" value="F:helicase activity"/>
    <property type="evidence" value="ECO:0007669"/>
    <property type="project" value="UniProtKB-KW"/>
</dbReference>
<keyword evidence="1" id="KW-0378">Hydrolase</keyword>
<reference evidence="1 2" key="1">
    <citation type="submission" date="2020-05" db="EMBL/GenBank/DDBJ databases">
        <title>DNA-SIP metagenomic assembled genomes.</title>
        <authorList>
            <person name="Yu J."/>
        </authorList>
    </citation>
    <scope>NUCLEOTIDE SEQUENCE [LARGE SCALE GENOMIC DNA]</scope>
    <source>
        <strain evidence="1">Bin5.27</strain>
    </source>
</reference>
<sequence>MSAAITPAVKAEQTRLDGLYARVDRLRDEAAERLGEAGRRQVENDQERSQRDAETLLYRRRIALLDAVEEGLCFGRLDYADAAEAPMYLGRIGIHAEGGEQLLVDWRSEAGRRFYLATAASPAGVRRRRHLHTKGRRIRSVNDEVLDLDAAADSDSTIGS</sequence>
<comment type="caution">
    <text evidence="1">The sequence shown here is derived from an EMBL/GenBank/DDBJ whole genome shotgun (WGS) entry which is preliminary data.</text>
</comment>
<name>A0A850C073_9ACTN</name>
<proteinExistence type="predicted"/>
<evidence type="ECO:0000313" key="1">
    <source>
        <dbReference type="EMBL" id="NUQ87564.1"/>
    </source>
</evidence>
<organism evidence="1 2">
    <name type="scientific">Glycomyces artemisiae</name>
    <dbReference type="NCBI Taxonomy" id="1076443"/>
    <lineage>
        <taxon>Bacteria</taxon>
        <taxon>Bacillati</taxon>
        <taxon>Actinomycetota</taxon>
        <taxon>Actinomycetes</taxon>
        <taxon>Glycomycetales</taxon>
        <taxon>Glycomycetaceae</taxon>
        <taxon>Glycomyces</taxon>
    </lineage>
</organism>
<dbReference type="EMBL" id="JABFXE010000163">
    <property type="protein sequence ID" value="NUQ87564.1"/>
    <property type="molecule type" value="Genomic_DNA"/>
</dbReference>